<organism evidence="1 2">
    <name type="scientific">Neisseria shayeganii 871</name>
    <dbReference type="NCBI Taxonomy" id="1032488"/>
    <lineage>
        <taxon>Bacteria</taxon>
        <taxon>Pseudomonadati</taxon>
        <taxon>Pseudomonadota</taxon>
        <taxon>Betaproteobacteria</taxon>
        <taxon>Neisseriales</taxon>
        <taxon>Neisseriaceae</taxon>
        <taxon>Neisseria</taxon>
    </lineage>
</organism>
<name>G4CL10_9NEIS</name>
<reference evidence="1 2" key="1">
    <citation type="submission" date="2011-05" db="EMBL/GenBank/DDBJ databases">
        <authorList>
            <person name="Muzny D."/>
            <person name="Qin X."/>
            <person name="Deng J."/>
            <person name="Jiang H."/>
            <person name="Liu Y."/>
            <person name="Qu J."/>
            <person name="Song X.-Z."/>
            <person name="Zhang L."/>
            <person name="Thornton R."/>
            <person name="Coyle M."/>
            <person name="Francisco L."/>
            <person name="Jackson L."/>
            <person name="Javaid M."/>
            <person name="Korchina V."/>
            <person name="Kovar C."/>
            <person name="Mata R."/>
            <person name="Mathew T."/>
            <person name="Ngo R."/>
            <person name="Nguyen L."/>
            <person name="Nguyen N."/>
            <person name="Okwuonu G."/>
            <person name="Ongeri F."/>
            <person name="Pham C."/>
            <person name="Simmons D."/>
            <person name="Wilczek-Boney K."/>
            <person name="Hale W."/>
            <person name="Jakkamsetti A."/>
            <person name="Pham P."/>
            <person name="Ruth R."/>
            <person name="San Lucas F."/>
            <person name="Warren J."/>
            <person name="Zhang J."/>
            <person name="Zhao Z."/>
            <person name="Zhou C."/>
            <person name="Zhu D."/>
            <person name="Lee S."/>
            <person name="Bess C."/>
            <person name="Blankenburg K."/>
            <person name="Forbes L."/>
            <person name="Fu Q."/>
            <person name="Gubbala S."/>
            <person name="Hirani K."/>
            <person name="Jayaseelan J.C."/>
            <person name="Lara F."/>
            <person name="Munidasa M."/>
            <person name="Palculict T."/>
            <person name="Patil S."/>
            <person name="Pu L.-L."/>
            <person name="Saada N."/>
            <person name="Tang L."/>
            <person name="Weissenberger G."/>
            <person name="Zhu Y."/>
            <person name="Hemphill L."/>
            <person name="Shang Y."/>
            <person name="Youmans B."/>
            <person name="Ayvaz T."/>
            <person name="Ross M."/>
            <person name="Santibanez J."/>
            <person name="Aqrawi P."/>
            <person name="Gross S."/>
            <person name="Joshi V."/>
            <person name="Fowler G."/>
            <person name="Nazareth L."/>
            <person name="Reid J."/>
            <person name="Worley K."/>
            <person name="Petrosino J."/>
            <person name="Highlander S."/>
            <person name="Gibbs R."/>
        </authorList>
    </citation>
    <scope>NUCLEOTIDE SEQUENCE [LARGE SCALE GENOMIC DNA]</scope>
    <source>
        <strain evidence="1 2">871</strain>
    </source>
</reference>
<dbReference type="HOGENOM" id="CLU_2684090_0_0_4"/>
<evidence type="ECO:0000313" key="2">
    <source>
        <dbReference type="Proteomes" id="UP000003019"/>
    </source>
</evidence>
<evidence type="ECO:0000313" key="1">
    <source>
        <dbReference type="EMBL" id="EGY51495.1"/>
    </source>
</evidence>
<sequence length="74" mass="8440">MGGRRFFVHIFTQHSIQKAATIANFRLTTCRNYPRQNNLTVCRHTQTHPGYLKTQTLPFQVTPAAFFPAADSTD</sequence>
<dbReference type="EMBL" id="AGAY01000076">
    <property type="protein sequence ID" value="EGY51495.1"/>
    <property type="molecule type" value="Genomic_DNA"/>
</dbReference>
<keyword evidence="2" id="KW-1185">Reference proteome</keyword>
<proteinExistence type="predicted"/>
<protein>
    <submittedName>
        <fullName evidence="1">Uncharacterized protein</fullName>
    </submittedName>
</protein>
<comment type="caution">
    <text evidence="1">The sequence shown here is derived from an EMBL/GenBank/DDBJ whole genome shotgun (WGS) entry which is preliminary data.</text>
</comment>
<gene>
    <name evidence="1" type="ORF">HMPREF9371_2301</name>
</gene>
<dbReference type="PATRIC" id="fig|1032488.3.peg.2171"/>
<dbReference type="Proteomes" id="UP000003019">
    <property type="component" value="Unassembled WGS sequence"/>
</dbReference>
<dbReference type="AlphaFoldDB" id="G4CL10"/>
<accession>G4CL10</accession>